<evidence type="ECO:0000313" key="5">
    <source>
        <dbReference type="EMBL" id="QYZ78957.1"/>
    </source>
</evidence>
<dbReference type="Proteomes" id="UP000826709">
    <property type="component" value="Chromosome"/>
</dbReference>
<protein>
    <submittedName>
        <fullName evidence="5">AMP-dependent synthetase</fullName>
    </submittedName>
</protein>
<dbReference type="GO" id="GO:0031956">
    <property type="term" value="F:medium-chain fatty acid-CoA ligase activity"/>
    <property type="evidence" value="ECO:0007669"/>
    <property type="project" value="TreeGrafter"/>
</dbReference>
<dbReference type="OrthoDB" id="193284at2157"/>
<gene>
    <name evidence="5" type="ORF">E2N92_05715</name>
</gene>
<dbReference type="SUPFAM" id="SSF56801">
    <property type="entry name" value="Acetyl-CoA synthetase-like"/>
    <property type="match status" value="1"/>
</dbReference>
<feature type="domain" description="AMP-binding enzyme C-terminal" evidence="4">
    <location>
        <begin position="399"/>
        <end position="475"/>
    </location>
</feature>
<dbReference type="RefSeq" id="WP_220682730.1">
    <property type="nucleotide sequence ID" value="NZ_CP037968.1"/>
</dbReference>
<evidence type="ECO:0000259" key="3">
    <source>
        <dbReference type="Pfam" id="PF00501"/>
    </source>
</evidence>
<dbReference type="AlphaFoldDB" id="A0A8G1A2N0"/>
<dbReference type="PANTHER" id="PTHR43201">
    <property type="entry name" value="ACYL-COA SYNTHETASE"/>
    <property type="match status" value="1"/>
</dbReference>
<proteinExistence type="inferred from homology"/>
<dbReference type="Gene3D" id="3.40.50.12780">
    <property type="entry name" value="N-terminal domain of ligase-like"/>
    <property type="match status" value="1"/>
</dbReference>
<dbReference type="InterPro" id="IPR045851">
    <property type="entry name" value="AMP-bd_C_sf"/>
</dbReference>
<comment type="similarity">
    <text evidence="1">Belongs to the ATP-dependent AMP-binding enzyme family.</text>
</comment>
<dbReference type="Pfam" id="PF13193">
    <property type="entry name" value="AMP-binding_C"/>
    <property type="match status" value="1"/>
</dbReference>
<dbReference type="PANTHER" id="PTHR43201:SF5">
    <property type="entry name" value="MEDIUM-CHAIN ACYL-COA LIGASE ACSF2, MITOCHONDRIAL"/>
    <property type="match status" value="1"/>
</dbReference>
<sequence length="515" mass="56198">MNFVDYLLEKSRERDALFIAGPTETITHRDLFRKVNALARHFGQTCGRGKRILVLAENSLYFSLCYLAAMKSGNTAVLVETRVAKDQLEKIGDLCEFACCCVQEKYRPKVRDGWPLFSEADCAALPVTDEEWVVETADDETAQILFTSGSTGEKKGVMISHWNLVTNSEAILEVMRLTEEDRACAVLPFTYCYGVSVLHTHLRVGGSVVLHTAIFLGTVISEIENYGCTGIYGVPSTYQILIHRTPFLKKALPTLRYMTCGGGYLEEKYVRMITDAFPEKDLFIYYGATEATARISVLDPALVLERMGSLGRGMPGVALEVLRPDGRPVDPGEIGEITVLSRTPMQGYFRDPVATAAKLKNGRLYTGDLGTVDEDGYVYFKGRGNTIIKSAGHRITPREVEDLINTLEAVSETAVVAVPDELMGEAAVAVVQPVGAPSGVLRDEIMRLCQSSLPSYKVPKVVVFAESMPLNASDKVDLVRLKAVVAAIRAGEEVGGYEEIGPNRGRGGAGDGTAL</sequence>
<organism evidence="5 6">
    <name type="scientific">Methanofollis formosanus</name>
    <dbReference type="NCBI Taxonomy" id="299308"/>
    <lineage>
        <taxon>Archaea</taxon>
        <taxon>Methanobacteriati</taxon>
        <taxon>Methanobacteriota</taxon>
        <taxon>Stenosarchaea group</taxon>
        <taxon>Methanomicrobia</taxon>
        <taxon>Methanomicrobiales</taxon>
        <taxon>Methanomicrobiaceae</taxon>
        <taxon>Methanofollis</taxon>
    </lineage>
</organism>
<dbReference type="Pfam" id="PF00501">
    <property type="entry name" value="AMP-binding"/>
    <property type="match status" value="1"/>
</dbReference>
<keyword evidence="2" id="KW-0436">Ligase</keyword>
<evidence type="ECO:0000259" key="4">
    <source>
        <dbReference type="Pfam" id="PF13193"/>
    </source>
</evidence>
<evidence type="ECO:0000256" key="1">
    <source>
        <dbReference type="ARBA" id="ARBA00006432"/>
    </source>
</evidence>
<dbReference type="InterPro" id="IPR042099">
    <property type="entry name" value="ANL_N_sf"/>
</dbReference>
<dbReference type="KEGG" id="mfk:E2N92_05715"/>
<feature type="domain" description="AMP-dependent synthetase/ligase" evidence="3">
    <location>
        <begin position="12"/>
        <end position="349"/>
    </location>
</feature>
<dbReference type="Gene3D" id="3.30.300.30">
    <property type="match status" value="1"/>
</dbReference>
<reference evidence="5" key="2">
    <citation type="submission" date="2019-03" db="EMBL/GenBank/DDBJ databases">
        <authorList>
            <person name="Chen S.-C."/>
            <person name="Wu S.-Y."/>
            <person name="Lai M.-C."/>
        </authorList>
    </citation>
    <scope>NUCLEOTIDE SEQUENCE</scope>
    <source>
        <strain evidence="5">ML15</strain>
    </source>
</reference>
<dbReference type="InterPro" id="IPR025110">
    <property type="entry name" value="AMP-bd_C"/>
</dbReference>
<keyword evidence="6" id="KW-1185">Reference proteome</keyword>
<evidence type="ECO:0000256" key="2">
    <source>
        <dbReference type="ARBA" id="ARBA00022598"/>
    </source>
</evidence>
<dbReference type="EMBL" id="CP037968">
    <property type="protein sequence ID" value="QYZ78957.1"/>
    <property type="molecule type" value="Genomic_DNA"/>
</dbReference>
<accession>A0A8G1A2N0</accession>
<name>A0A8G1A2N0_9EURY</name>
<dbReference type="GO" id="GO:0006631">
    <property type="term" value="P:fatty acid metabolic process"/>
    <property type="evidence" value="ECO:0007669"/>
    <property type="project" value="TreeGrafter"/>
</dbReference>
<dbReference type="InterPro" id="IPR000873">
    <property type="entry name" value="AMP-dep_synth/lig_dom"/>
</dbReference>
<reference evidence="5" key="1">
    <citation type="journal article" date="2005" name="Int. J. Syst. Evol. Microbiol.">
        <title>Methanofollis formosanus sp. nov., isolated from a fish pond.</title>
        <authorList>
            <person name="Wu S.Y."/>
            <person name="Chen S.C."/>
            <person name="Lai M.C."/>
        </authorList>
    </citation>
    <scope>NUCLEOTIDE SEQUENCE</scope>
    <source>
        <strain evidence="5">ML15</strain>
    </source>
</reference>
<evidence type="ECO:0000313" key="6">
    <source>
        <dbReference type="Proteomes" id="UP000826709"/>
    </source>
</evidence>